<evidence type="ECO:0000256" key="2">
    <source>
        <dbReference type="SAM" id="Phobius"/>
    </source>
</evidence>
<evidence type="ECO:0000256" key="1">
    <source>
        <dbReference type="SAM" id="MobiDB-lite"/>
    </source>
</evidence>
<dbReference type="GO" id="GO:0019005">
    <property type="term" value="C:SCF ubiquitin ligase complex"/>
    <property type="evidence" value="ECO:0007669"/>
    <property type="project" value="TreeGrafter"/>
</dbReference>
<dbReference type="Gene3D" id="1.20.1280.50">
    <property type="match status" value="1"/>
</dbReference>
<dbReference type="InterPro" id="IPR036047">
    <property type="entry name" value="F-box-like_dom_sf"/>
</dbReference>
<dbReference type="InterPro" id="IPR052301">
    <property type="entry name" value="SCF_F-box/WD-repeat"/>
</dbReference>
<keyword evidence="2" id="KW-1133">Transmembrane helix</keyword>
<dbReference type="GO" id="GO:0031146">
    <property type="term" value="P:SCF-dependent proteasomal ubiquitin-dependent protein catabolic process"/>
    <property type="evidence" value="ECO:0007669"/>
    <property type="project" value="TreeGrafter"/>
</dbReference>
<proteinExistence type="predicted"/>
<keyword evidence="2" id="KW-0812">Transmembrane</keyword>
<feature type="transmembrane region" description="Helical" evidence="2">
    <location>
        <begin position="448"/>
        <end position="467"/>
    </location>
</feature>
<dbReference type="AlphaFoldDB" id="A0A6B0QQT4"/>
<feature type="region of interest" description="Disordered" evidence="1">
    <location>
        <begin position="333"/>
        <end position="369"/>
    </location>
</feature>
<name>A0A6B0QQT4_9CETA</name>
<organism evidence="4 5">
    <name type="scientific">Bos mutus</name>
    <name type="common">wild yak</name>
    <dbReference type="NCBI Taxonomy" id="72004"/>
    <lineage>
        <taxon>Eukaryota</taxon>
        <taxon>Metazoa</taxon>
        <taxon>Chordata</taxon>
        <taxon>Craniata</taxon>
        <taxon>Vertebrata</taxon>
        <taxon>Euteleostomi</taxon>
        <taxon>Mammalia</taxon>
        <taxon>Eutheria</taxon>
        <taxon>Laurasiatheria</taxon>
        <taxon>Artiodactyla</taxon>
        <taxon>Ruminantia</taxon>
        <taxon>Pecora</taxon>
        <taxon>Bovidae</taxon>
        <taxon>Bovinae</taxon>
        <taxon>Bos</taxon>
    </lineage>
</organism>
<gene>
    <name evidence="4" type="ORF">E5288_WYG000412</name>
</gene>
<dbReference type="PANTHER" id="PTHR14381">
    <property type="entry name" value="DACTYLIN"/>
    <property type="match status" value="1"/>
</dbReference>
<feature type="transmembrane region" description="Helical" evidence="2">
    <location>
        <begin position="622"/>
        <end position="644"/>
    </location>
</feature>
<dbReference type="EMBL" id="VBQZ03000001">
    <property type="protein sequence ID" value="MXQ79347.1"/>
    <property type="molecule type" value="Genomic_DNA"/>
</dbReference>
<feature type="compositionally biased region" description="Basic and acidic residues" evidence="1">
    <location>
        <begin position="345"/>
        <end position="363"/>
    </location>
</feature>
<keyword evidence="2" id="KW-0472">Membrane</keyword>
<feature type="domain" description="F-box" evidence="3">
    <location>
        <begin position="761"/>
        <end position="807"/>
    </location>
</feature>
<dbReference type="PANTHER" id="PTHR14381:SF1">
    <property type="entry name" value="F-BOX_WD REPEAT-CONTAINING PROTEIN 4"/>
    <property type="match status" value="1"/>
</dbReference>
<protein>
    <recommendedName>
        <fullName evidence="3">F-box domain-containing protein</fullName>
    </recommendedName>
</protein>
<keyword evidence="5" id="KW-1185">Reference proteome</keyword>
<sequence length="858" mass="97589">MVPPLPSAHQPPPKRFYTERAAAPFQVQSTAECLHSHVFLPPIAEDQTHTALLQVPVKGPLPLPAKMNFSLLRCLLGLSTQPCTGPSSRNVWVFPPTPPDSNRDPLRIFAEKKSKLPTKLLTLATAKRSPEGEGGNLMEMKGGKWFHSSCFINIIIVFQLEKLEKSLLKTRLTCLKQTNRILLLKQFWQSRKSSGGEWWELLRWGPGEAGNSSVVKETGQLKVESCPSSLCTLVFIPVSLSTPAIALSDPPHGAEHAVKRKHLSLLSGILQTGRCSCKEYKPANPSGSSPRPGFEIQDCLFQKPILWVGNGDKFLAQTIDRLECAEQLSPYSPVQETSQIVGGSRDAERRDEESDAADPHEESLPSSFQAGLGVKVKNPADSPGILRLQELTSTLLLPCPASTEKGIDTSIFSSWCSFYKREEGKPKEEKNIIWREPKRRHRNKSMRVFRKVLARGFQIVLFFPGIVPEDYIALMQKGKIEKKRLHLHLSSELLFFFLGLNLLFIEHFEFFEISSTPIWQTHLVLWGQASAKCVLELTGVSLTHTAFLHLGTVSPSPDLENCGMVLSLIPVPFYKVKIILLFLKSSWQFFHTFTLQYEFYKILSSYPNRKNMKCLSVCSDDGSITFMLVILGIFLFLRLIFPIIHNDAFIPILCELLSNIKSEGRTQDCEASQFLRTVYLLTHLFLGAPVQKEFTVMKSTLNVIFRWWKISLRSEYRSTKPGETKETHEDFLEKSHLQVQIALIFGSRILDYVFNLCEGKFDFLERLSDSLLLNIISYLDLEDIARLSQTSRRFAKLCMSDELWEQIVRSSCDHITPDMRALAQDMGWRQMYFTNKLQLQRHLRKRKQWQGSQRSSQL</sequence>
<dbReference type="PROSITE" id="PS50181">
    <property type="entry name" value="FBOX"/>
    <property type="match status" value="1"/>
</dbReference>
<dbReference type="SUPFAM" id="SSF81383">
    <property type="entry name" value="F-box domain"/>
    <property type="match status" value="1"/>
</dbReference>
<dbReference type="InterPro" id="IPR001810">
    <property type="entry name" value="F-box_dom"/>
</dbReference>
<reference evidence="4" key="1">
    <citation type="submission" date="2019-10" db="EMBL/GenBank/DDBJ databases">
        <title>The sequence and de novo assembly of the wild yak genome.</title>
        <authorList>
            <person name="Liu Y."/>
        </authorList>
    </citation>
    <scope>NUCLEOTIDE SEQUENCE [LARGE SCALE GENOMIC DNA]</scope>
    <source>
        <strain evidence="4">WY2019</strain>
    </source>
</reference>
<evidence type="ECO:0000259" key="3">
    <source>
        <dbReference type="PROSITE" id="PS50181"/>
    </source>
</evidence>
<dbReference type="Proteomes" id="UP000322234">
    <property type="component" value="Unassembled WGS sequence"/>
</dbReference>
<dbReference type="Pfam" id="PF12937">
    <property type="entry name" value="F-box-like"/>
    <property type="match status" value="1"/>
</dbReference>
<evidence type="ECO:0000313" key="4">
    <source>
        <dbReference type="EMBL" id="MXQ79347.1"/>
    </source>
</evidence>
<comment type="caution">
    <text evidence="4">The sequence shown here is derived from an EMBL/GenBank/DDBJ whole genome shotgun (WGS) entry which is preliminary data.</text>
</comment>
<dbReference type="CDD" id="cd22106">
    <property type="entry name" value="F-box_FBXO36"/>
    <property type="match status" value="1"/>
</dbReference>
<evidence type="ECO:0000313" key="5">
    <source>
        <dbReference type="Proteomes" id="UP000322234"/>
    </source>
</evidence>
<accession>A0A6B0QQT4</accession>
<dbReference type="SMART" id="SM00256">
    <property type="entry name" value="FBOX"/>
    <property type="match status" value="1"/>
</dbReference>